<reference evidence="2 3" key="1">
    <citation type="submission" date="2019-01" db="EMBL/GenBank/DDBJ databases">
        <authorList>
            <person name="Ferrante I. M."/>
        </authorList>
    </citation>
    <scope>NUCLEOTIDE SEQUENCE [LARGE SCALE GENOMIC DNA]</scope>
    <source>
        <strain evidence="2 3">B856</strain>
    </source>
</reference>
<evidence type="ECO:0000313" key="2">
    <source>
        <dbReference type="EMBL" id="VEU41448.1"/>
    </source>
</evidence>
<feature type="compositionally biased region" description="Gly residues" evidence="1">
    <location>
        <begin position="214"/>
        <end position="224"/>
    </location>
</feature>
<dbReference type="EMBL" id="CAACVS010000354">
    <property type="protein sequence ID" value="VEU41448.1"/>
    <property type="molecule type" value="Genomic_DNA"/>
</dbReference>
<protein>
    <recommendedName>
        <fullName evidence="4">Bromodomain associated domain-containing protein</fullName>
    </recommendedName>
</protein>
<dbReference type="Gene3D" id="1.10.20.10">
    <property type="entry name" value="Histone, subunit A"/>
    <property type="match status" value="1"/>
</dbReference>
<evidence type="ECO:0000313" key="3">
    <source>
        <dbReference type="Proteomes" id="UP000291116"/>
    </source>
</evidence>
<feature type="region of interest" description="Disordered" evidence="1">
    <location>
        <begin position="272"/>
        <end position="353"/>
    </location>
</feature>
<feature type="region of interest" description="Disordered" evidence="1">
    <location>
        <begin position="408"/>
        <end position="490"/>
    </location>
</feature>
<dbReference type="CDD" id="cd00076">
    <property type="entry name" value="HFD_SF"/>
    <property type="match status" value="1"/>
</dbReference>
<dbReference type="OrthoDB" id="48401at2759"/>
<sequence>MQEVLLHAKEAFFHAKIPSPVLGPQDTATQRNTTQHNTTHAATPTTPRLHGTQKKAFQPNATKRNAQPKTRRGFLRNLPVLFLLHGSGSIAGTMADTAVARDSVYSFEVARRAVGRAALHLGIDSMTEQSLDVMADVLLQYLARTGRALSHLAESSRRTSAHVNVLDAFQACQLVTAPAVGRLHLPAEDDDDVPTEAAPASSSDAADSSSPPGGAVGGGSGNGGASDPPSSLAAASSAGPPGSGSSAASQSSTGWKGLAAFVFGPRWLEEKDEEDCRMEQSIAAADAVAGDTADDGPASSGGGGKVFPSSLDGNGGAGELSGELDGTQGRRRKRRGWDAPYPDGVPLFPRASPTCANPHALPARLTGGLSSSSRRFYRKVEVAAEEAAEDETEALEELEALPDGVFVEAPEEGDMAAVHGSSWGSLDGRHKRNPGPPGSKNGGRASKDQDGDVEMEPATKKTKLGTEQDGAQGAKPGGPKGGSGEGEENDDALSDEFVYVPSFYPRPPSTKVVVDDRRTVVDETDDEEQRLLQQTRTQLRQEQQVSYASSLAARAFPGAALRDTIDIDSSRGVRTSLVQLGSGHSHYWGSGWDEAAPKGQRPASASAIAVPMGRKPAASGNTVPLGEPILPMSRASGSRVSRVLEGSMDAAAMQ</sequence>
<proteinExistence type="predicted"/>
<feature type="compositionally biased region" description="Low complexity" evidence="1">
    <location>
        <begin position="225"/>
        <end position="251"/>
    </location>
</feature>
<keyword evidence="3" id="KW-1185">Reference proteome</keyword>
<dbReference type="Proteomes" id="UP000291116">
    <property type="component" value="Unassembled WGS sequence"/>
</dbReference>
<feature type="compositionally biased region" description="Low complexity" evidence="1">
    <location>
        <begin position="197"/>
        <end position="213"/>
    </location>
</feature>
<feature type="region of interest" description="Disordered" evidence="1">
    <location>
        <begin position="18"/>
        <end position="69"/>
    </location>
</feature>
<feature type="compositionally biased region" description="Low complexity" evidence="1">
    <location>
        <begin position="27"/>
        <end position="48"/>
    </location>
</feature>
<feature type="compositionally biased region" description="Low complexity" evidence="1">
    <location>
        <begin position="283"/>
        <end position="298"/>
    </location>
</feature>
<feature type="compositionally biased region" description="Gly residues" evidence="1">
    <location>
        <begin position="475"/>
        <end position="484"/>
    </location>
</feature>
<feature type="region of interest" description="Disordered" evidence="1">
    <location>
        <begin position="614"/>
        <end position="654"/>
    </location>
</feature>
<feature type="region of interest" description="Disordered" evidence="1">
    <location>
        <begin position="185"/>
        <end position="251"/>
    </location>
</feature>
<name>A0A448ZHB5_9STRA</name>
<dbReference type="GO" id="GO:0046982">
    <property type="term" value="F:protein heterodimerization activity"/>
    <property type="evidence" value="ECO:0007669"/>
    <property type="project" value="InterPro"/>
</dbReference>
<evidence type="ECO:0008006" key="4">
    <source>
        <dbReference type="Google" id="ProtNLM"/>
    </source>
</evidence>
<evidence type="ECO:0000256" key="1">
    <source>
        <dbReference type="SAM" id="MobiDB-lite"/>
    </source>
</evidence>
<organism evidence="2 3">
    <name type="scientific">Pseudo-nitzschia multistriata</name>
    <dbReference type="NCBI Taxonomy" id="183589"/>
    <lineage>
        <taxon>Eukaryota</taxon>
        <taxon>Sar</taxon>
        <taxon>Stramenopiles</taxon>
        <taxon>Ochrophyta</taxon>
        <taxon>Bacillariophyta</taxon>
        <taxon>Bacillariophyceae</taxon>
        <taxon>Bacillariophycidae</taxon>
        <taxon>Bacillariales</taxon>
        <taxon>Bacillariaceae</taxon>
        <taxon>Pseudo-nitzschia</taxon>
    </lineage>
</organism>
<feature type="compositionally biased region" description="Polar residues" evidence="1">
    <location>
        <begin position="59"/>
        <end position="68"/>
    </location>
</feature>
<gene>
    <name evidence="2" type="ORF">PSNMU_V1.4_AUG-EV-PASAV3_0083680</name>
</gene>
<dbReference type="AlphaFoldDB" id="A0A448ZHB5"/>
<accession>A0A448ZHB5</accession>
<dbReference type="InterPro" id="IPR009072">
    <property type="entry name" value="Histone-fold"/>
</dbReference>